<organism evidence="2 3">
    <name type="scientific">Lasiosphaeria ovina</name>
    <dbReference type="NCBI Taxonomy" id="92902"/>
    <lineage>
        <taxon>Eukaryota</taxon>
        <taxon>Fungi</taxon>
        <taxon>Dikarya</taxon>
        <taxon>Ascomycota</taxon>
        <taxon>Pezizomycotina</taxon>
        <taxon>Sordariomycetes</taxon>
        <taxon>Sordariomycetidae</taxon>
        <taxon>Sordariales</taxon>
        <taxon>Lasiosphaeriaceae</taxon>
        <taxon>Lasiosphaeria</taxon>
    </lineage>
</organism>
<proteinExistence type="predicted"/>
<feature type="compositionally biased region" description="Basic residues" evidence="1">
    <location>
        <begin position="186"/>
        <end position="195"/>
    </location>
</feature>
<evidence type="ECO:0000313" key="2">
    <source>
        <dbReference type="EMBL" id="KAK3382771.1"/>
    </source>
</evidence>
<accession>A0AAE0NJM5</accession>
<name>A0AAE0NJM5_9PEZI</name>
<keyword evidence="3" id="KW-1185">Reference proteome</keyword>
<dbReference type="Proteomes" id="UP001287356">
    <property type="component" value="Unassembled WGS sequence"/>
</dbReference>
<comment type="caution">
    <text evidence="2">The sequence shown here is derived from an EMBL/GenBank/DDBJ whole genome shotgun (WGS) entry which is preliminary data.</text>
</comment>
<dbReference type="EMBL" id="JAULSN010000001">
    <property type="protein sequence ID" value="KAK3382771.1"/>
    <property type="molecule type" value="Genomic_DNA"/>
</dbReference>
<dbReference type="AlphaFoldDB" id="A0AAE0NJM5"/>
<evidence type="ECO:0000256" key="1">
    <source>
        <dbReference type="SAM" id="MobiDB-lite"/>
    </source>
</evidence>
<reference evidence="2" key="1">
    <citation type="journal article" date="2023" name="Mol. Phylogenet. Evol.">
        <title>Genome-scale phylogeny and comparative genomics of the fungal order Sordariales.</title>
        <authorList>
            <person name="Hensen N."/>
            <person name="Bonometti L."/>
            <person name="Westerberg I."/>
            <person name="Brannstrom I.O."/>
            <person name="Guillou S."/>
            <person name="Cros-Aarteil S."/>
            <person name="Calhoun S."/>
            <person name="Haridas S."/>
            <person name="Kuo A."/>
            <person name="Mondo S."/>
            <person name="Pangilinan J."/>
            <person name="Riley R."/>
            <person name="LaButti K."/>
            <person name="Andreopoulos B."/>
            <person name="Lipzen A."/>
            <person name="Chen C."/>
            <person name="Yan M."/>
            <person name="Daum C."/>
            <person name="Ng V."/>
            <person name="Clum A."/>
            <person name="Steindorff A."/>
            <person name="Ohm R.A."/>
            <person name="Martin F."/>
            <person name="Silar P."/>
            <person name="Natvig D.O."/>
            <person name="Lalanne C."/>
            <person name="Gautier V."/>
            <person name="Ament-Velasquez S.L."/>
            <person name="Kruys A."/>
            <person name="Hutchinson M.I."/>
            <person name="Powell A.J."/>
            <person name="Barry K."/>
            <person name="Miller A.N."/>
            <person name="Grigoriev I.V."/>
            <person name="Debuchy R."/>
            <person name="Gladieux P."/>
            <person name="Hiltunen Thoren M."/>
            <person name="Johannesson H."/>
        </authorList>
    </citation>
    <scope>NUCLEOTIDE SEQUENCE</scope>
    <source>
        <strain evidence="2">CBS 958.72</strain>
    </source>
</reference>
<evidence type="ECO:0000313" key="3">
    <source>
        <dbReference type="Proteomes" id="UP001287356"/>
    </source>
</evidence>
<feature type="region of interest" description="Disordered" evidence="1">
    <location>
        <begin position="165"/>
        <end position="214"/>
    </location>
</feature>
<gene>
    <name evidence="2" type="ORF">B0T24DRAFT_602509</name>
</gene>
<reference evidence="2" key="2">
    <citation type="submission" date="2023-06" db="EMBL/GenBank/DDBJ databases">
        <authorList>
            <consortium name="Lawrence Berkeley National Laboratory"/>
            <person name="Haridas S."/>
            <person name="Hensen N."/>
            <person name="Bonometti L."/>
            <person name="Westerberg I."/>
            <person name="Brannstrom I.O."/>
            <person name="Guillou S."/>
            <person name="Cros-Aarteil S."/>
            <person name="Calhoun S."/>
            <person name="Kuo A."/>
            <person name="Mondo S."/>
            <person name="Pangilinan J."/>
            <person name="Riley R."/>
            <person name="Labutti K."/>
            <person name="Andreopoulos B."/>
            <person name="Lipzen A."/>
            <person name="Chen C."/>
            <person name="Yanf M."/>
            <person name="Daum C."/>
            <person name="Ng V."/>
            <person name="Clum A."/>
            <person name="Steindorff A."/>
            <person name="Ohm R."/>
            <person name="Martin F."/>
            <person name="Silar P."/>
            <person name="Natvig D."/>
            <person name="Lalanne C."/>
            <person name="Gautier V."/>
            <person name="Ament-Velasquez S.L."/>
            <person name="Kruys A."/>
            <person name="Hutchinson M.I."/>
            <person name="Powell A.J."/>
            <person name="Barry K."/>
            <person name="Miller A.N."/>
            <person name="Grigoriev I.V."/>
            <person name="Debuchy R."/>
            <person name="Gladieux P."/>
            <person name="Thoren M.H."/>
            <person name="Johannesson H."/>
        </authorList>
    </citation>
    <scope>NUCLEOTIDE SEQUENCE</scope>
    <source>
        <strain evidence="2">CBS 958.72</strain>
    </source>
</reference>
<protein>
    <submittedName>
        <fullName evidence="2">Uncharacterized protein</fullName>
    </submittedName>
</protein>
<sequence length="214" mass="24174">MTTHTTHFCLFPVSHTRNKPLDSSIYYQRSRLHSDRSGLFFPIRETTPVAELSPNEAPHYSALLSLSLSHSAIFQRCSVRQTEAPLLCPAASTPSFQVAQNLTTWRKSRALLLSCPVGVTNYIGFELKRGSRGLVELHHGTDLKSWKPCVRASCTYMQTYMRDAADAHPSSRPNAARGETRLSSAGRRRRRRCRERRPVIVSPEREESLPVSHT</sequence>